<dbReference type="EMBL" id="HG803186">
    <property type="protein sequence ID" value="CDM12491.1"/>
    <property type="molecule type" value="Genomic_DNA"/>
</dbReference>
<reference evidence="1" key="1">
    <citation type="journal article" date="2014" name="Genome Announc.">
        <title>Complete Nucleotide Sequence of pVv01, a P1-Like Plasmid Prophage of Vibrio vulnificus.</title>
        <authorList>
            <person name="Hammerl J.A."/>
            <person name="Klevanskaa K."/>
            <person name="Strauch E."/>
            <person name="Hertwig S."/>
        </authorList>
    </citation>
    <scope>NUCLEOTIDE SEQUENCE</scope>
    <source>
        <strain evidence="1">48/10</strain>
    </source>
</reference>
<reference evidence="1" key="2">
    <citation type="submission" date="2014-01" db="EMBL/GenBank/DDBJ databases">
        <authorList>
            <person name="Hammerl J."/>
        </authorList>
    </citation>
    <scope>NUCLEOTIDE SEQUENCE</scope>
    <source>
        <strain evidence="1">48/10</strain>
        <plasmid evidence="1">p48/10</plasmid>
    </source>
</reference>
<accession>A0AAI8ZLK7</accession>
<dbReference type="RefSeq" id="WP_032072013.1">
    <property type="nucleotide sequence ID" value="NC_025128.1"/>
</dbReference>
<dbReference type="AlphaFoldDB" id="A0AAI8ZLK7"/>
<organism evidence="1">
    <name type="scientific">Vibrio vulnificus</name>
    <dbReference type="NCBI Taxonomy" id="672"/>
    <lineage>
        <taxon>Bacteria</taxon>
        <taxon>Pseudomonadati</taxon>
        <taxon>Pseudomonadota</taxon>
        <taxon>Gammaproteobacteria</taxon>
        <taxon>Vibrionales</taxon>
        <taxon>Vibrionaceae</taxon>
        <taxon>Vibrio</taxon>
    </lineage>
</organism>
<sequence>MDDKDNIVEFKPISKPSEDKPIFKETKTYRHSLKCPHGEFKINESTDTVKCGLCGEKLSPMWVLKLLANKNTQLYWQWVDMEKKAEETRNKLRCKCSHCGKMTQIQR</sequence>
<name>A0AAI8ZLK7_VIBVL</name>
<evidence type="ECO:0000313" key="1">
    <source>
        <dbReference type="EMBL" id="CDM12491.1"/>
    </source>
</evidence>
<proteinExistence type="predicted"/>
<keyword evidence="1" id="KW-0614">Plasmid</keyword>
<protein>
    <submittedName>
        <fullName evidence="1">Uncharacterized protein</fullName>
    </submittedName>
</protein>
<geneLocation type="plasmid" evidence="1">
    <name>p48/10</name>
</geneLocation>